<evidence type="ECO:0000313" key="3">
    <source>
        <dbReference type="EMBL" id="CAE0686906.1"/>
    </source>
</evidence>
<feature type="region of interest" description="Disordered" evidence="1">
    <location>
        <begin position="230"/>
        <end position="254"/>
    </location>
</feature>
<feature type="domain" description="STI1" evidence="2">
    <location>
        <begin position="176"/>
        <end position="216"/>
    </location>
</feature>
<dbReference type="Gene3D" id="1.10.260.100">
    <property type="match status" value="2"/>
</dbReference>
<feature type="compositionally biased region" description="Basic residues" evidence="1">
    <location>
        <begin position="105"/>
        <end position="115"/>
    </location>
</feature>
<sequence>MAATDKSLLAEPTGSSHLKKLVIDAPSTSDQPKVIDVDAPPPPPEDDLEVEEVEPSLADLMMGDALQNKAERAAKTAKEEKRMKKSFGDGMKKGLKKGFFDKKPSSKKQPAKPKPKPKEDEMPTITRSSKKEPGEVMQSMKEEIASSMAQDRHPLAAALQGGEWVTPDLIKEMAKRPVLAKGMSNPKYQAALQELQKDPKNGAKKFDSDPELKRFLTEFCEVMGSHMIKLAGDEDAPKPSTPALPTEKEKKEMGPLCSQIAEDCANGKGPEPCKTKKEQDEVDAVLKNEELRELLMNPKTQELMQRCSDPRAFQEAMRDPANRAIIGKLEQAGLVQLQR</sequence>
<organism evidence="3">
    <name type="scientific">Pelagomonas calceolata</name>
    <dbReference type="NCBI Taxonomy" id="35677"/>
    <lineage>
        <taxon>Eukaryota</taxon>
        <taxon>Sar</taxon>
        <taxon>Stramenopiles</taxon>
        <taxon>Ochrophyta</taxon>
        <taxon>Pelagophyceae</taxon>
        <taxon>Pelagomonadales</taxon>
        <taxon>Pelagomonadaceae</taxon>
        <taxon>Pelagomonas</taxon>
    </lineage>
</organism>
<reference evidence="3" key="1">
    <citation type="submission" date="2021-01" db="EMBL/GenBank/DDBJ databases">
        <authorList>
            <person name="Corre E."/>
            <person name="Pelletier E."/>
            <person name="Niang G."/>
            <person name="Scheremetjew M."/>
            <person name="Finn R."/>
            <person name="Kale V."/>
            <person name="Holt S."/>
            <person name="Cochrane G."/>
            <person name="Meng A."/>
            <person name="Brown T."/>
            <person name="Cohen L."/>
        </authorList>
    </citation>
    <scope>NUCLEOTIDE SEQUENCE</scope>
    <source>
        <strain evidence="3">CCMP1756</strain>
    </source>
</reference>
<dbReference type="AlphaFoldDB" id="A0A7S3ZLE6"/>
<dbReference type="InterPro" id="IPR006636">
    <property type="entry name" value="STI1_HS-bd"/>
</dbReference>
<feature type="domain" description="STI1" evidence="2">
    <location>
        <begin position="288"/>
        <end position="326"/>
    </location>
</feature>
<gene>
    <name evidence="3" type="ORF">PCAL00307_LOCUS2340</name>
</gene>
<feature type="region of interest" description="Disordered" evidence="1">
    <location>
        <begin position="1"/>
        <end position="154"/>
    </location>
</feature>
<feature type="compositionally biased region" description="Basic and acidic residues" evidence="1">
    <location>
        <begin position="129"/>
        <end position="154"/>
    </location>
</feature>
<evidence type="ECO:0000259" key="2">
    <source>
        <dbReference type="SMART" id="SM00727"/>
    </source>
</evidence>
<accession>A0A7S3ZLE6</accession>
<feature type="compositionally biased region" description="Basic and acidic residues" evidence="1">
    <location>
        <begin position="69"/>
        <end position="104"/>
    </location>
</feature>
<name>A0A7S3ZLE6_9STRA</name>
<dbReference type="SMART" id="SM00727">
    <property type="entry name" value="STI1"/>
    <property type="match status" value="2"/>
</dbReference>
<evidence type="ECO:0000256" key="1">
    <source>
        <dbReference type="SAM" id="MobiDB-lite"/>
    </source>
</evidence>
<proteinExistence type="predicted"/>
<protein>
    <recommendedName>
        <fullName evidence="2">STI1 domain-containing protein</fullName>
    </recommendedName>
</protein>
<dbReference type="EMBL" id="HBIW01002792">
    <property type="protein sequence ID" value="CAE0686906.1"/>
    <property type="molecule type" value="Transcribed_RNA"/>
</dbReference>
<feature type="compositionally biased region" description="Acidic residues" evidence="1">
    <location>
        <begin position="44"/>
        <end position="54"/>
    </location>
</feature>